<evidence type="ECO:0000313" key="2">
    <source>
        <dbReference type="Proteomes" id="UP000765160"/>
    </source>
</evidence>
<accession>A0ABX1ERL8</accession>
<proteinExistence type="predicted"/>
<organism evidence="1 2">
    <name type="scientific">Falsiroseomonas frigidaquae</name>
    <dbReference type="NCBI Taxonomy" id="487318"/>
    <lineage>
        <taxon>Bacteria</taxon>
        <taxon>Pseudomonadati</taxon>
        <taxon>Pseudomonadota</taxon>
        <taxon>Alphaproteobacteria</taxon>
        <taxon>Acetobacterales</taxon>
        <taxon>Roseomonadaceae</taxon>
        <taxon>Falsiroseomonas</taxon>
    </lineage>
</organism>
<keyword evidence="2" id="KW-1185">Reference proteome</keyword>
<protein>
    <recommendedName>
        <fullName evidence="3">Flagellar basal-body protein FlbY</fullName>
    </recommendedName>
</protein>
<comment type="caution">
    <text evidence="1">The sequence shown here is derived from an EMBL/GenBank/DDBJ whole genome shotgun (WGS) entry which is preliminary data.</text>
</comment>
<dbReference type="RefSeq" id="WP_168046156.1">
    <property type="nucleotide sequence ID" value="NZ_JAATJR010000001.1"/>
</dbReference>
<evidence type="ECO:0000313" key="1">
    <source>
        <dbReference type="EMBL" id="NKE43276.1"/>
    </source>
</evidence>
<evidence type="ECO:0008006" key="3">
    <source>
        <dbReference type="Google" id="ProtNLM"/>
    </source>
</evidence>
<dbReference type="Proteomes" id="UP000765160">
    <property type="component" value="Unassembled WGS sequence"/>
</dbReference>
<sequence>MSEQMAAAIEALEQALRTETQALRARDLTGAAAMQPAKAAAVEAFLRLRGSTPANPALARQVDRLRTEVQANREMLEGAMALQARVVKAIARAARPTTSGAPGYAVSSRPTTAALALSMKA</sequence>
<gene>
    <name evidence="1" type="ORF">HB662_00700</name>
</gene>
<reference evidence="1 2" key="1">
    <citation type="submission" date="2020-03" db="EMBL/GenBank/DDBJ databases">
        <title>Roseomonas selenitidurans sp. nov. isolated from soil.</title>
        <authorList>
            <person name="Liu H."/>
        </authorList>
    </citation>
    <scope>NUCLEOTIDE SEQUENCE [LARGE SCALE GENOMIC DNA]</scope>
    <source>
        <strain evidence="1 2">JCM 15073</strain>
    </source>
</reference>
<name>A0ABX1ERL8_9PROT</name>
<dbReference type="EMBL" id="JAAVTX010000001">
    <property type="protein sequence ID" value="NKE43276.1"/>
    <property type="molecule type" value="Genomic_DNA"/>
</dbReference>